<keyword evidence="16" id="KW-0067">ATP-binding</keyword>
<accession>A0A7D9DF09</accession>
<dbReference type="Pfam" id="PF08696">
    <property type="entry name" value="Dna2"/>
    <property type="match status" value="1"/>
</dbReference>
<feature type="domain" description="DNA2/NAM7 helicase helicase" evidence="28">
    <location>
        <begin position="1178"/>
        <end position="1274"/>
    </location>
</feature>
<dbReference type="GO" id="GO:0005739">
    <property type="term" value="C:mitochondrion"/>
    <property type="evidence" value="ECO:0007669"/>
    <property type="project" value="UniProtKB-SubCell"/>
</dbReference>
<evidence type="ECO:0000256" key="6">
    <source>
        <dbReference type="ARBA" id="ARBA00021516"/>
    </source>
</evidence>
<evidence type="ECO:0000256" key="16">
    <source>
        <dbReference type="ARBA" id="ARBA00022840"/>
    </source>
</evidence>
<dbReference type="InterPro" id="IPR041677">
    <property type="entry name" value="DNA2/NAM7_AAA_11"/>
</dbReference>
<sequence length="1593" mass="179038">MHHGKVKERVARKSLSLKKTKNKEIGKTGLTADISKYFQKTTSPDDAKDKIPVSSSREQGAQPVAKKQRNDLSSSQNDCSNDQTSKKINGCLDISEDFDSNKISHADCNIKNPLPKNGVLSTSFKSIKTTVQVTSNNSHFNSNNTCAGKIQLQSPDFANSLGSSETQLSDQSENDIQTSLITNDVNSSETLLSKHCMDMSDDLIIPPTPSPVDNSKNTSRISISVNKNERTKTSGYFSNKEPRNYKHIKKTSISSLSRNLDRSKLVPKKTQRSMNDQSLHISELVKEKLTNKSDFKDSNDYKMDEDLISFSGNNKINANGKDDEVDGGTSIRSSSMKLSRKTFKLSRKGKKTETRKPCLSNKKLEPVGCDNDILSAYGVQGNIAGNGLVRDDQNGDGNDDFRSKESRPQFKTRRKLSLDRNNDLKLANNSVQEKRTETTDCKQHSKSCNAQDNMPLQDNMADLEKELAQPAGKNFQEMLDLSLNGDVMCQLVDDVSWSPMDIKTSNRRHAVVSPAKQYVRSKSTELNTLAGNIAVQETEASHRNKDSPDQGYRRYLVLEVYRREILDNVAARNAGIEKVLRLFDESDNSEKYCQLRGDWERTEVEHGDIVNIIGKQSESGSYALNNDEENYIVVYPDMLVTPTSISTSTKCLRRSILDKYFKTEGPNQVMFLGTLLHRVFEASLMAKDFSDKFVLSHATQLLQQPSNLTELYGLGISEDEVLTKVSEYTPFLAEWGAKYFSAEPHPIHGVIDFKDGRVSQSMGDSQVALCVSQVLDIEECVWSPKFGLKGQIDSSVEVKINRNPNILKRNPSLNQTCVLPLELKTGKCYTKLGSVEHRAQVILYSLMMMERYDSTLDTGLLLYLKTGHMLGVPAYRHEKRALVMKRNELIRYLSHTGTRMPGMLQDEYSCKYCPQLNVCTMYHKSVEKGDNKSARMGNLFDKSTSHLSAVHLKYFSQWNELIALEYKAMQENASDRDIWCLSGTEREQLGYCFSKMFLMSCSASEEPGRYLNNFRKDGTNSSTVFAADMHLVKGDYIVVSQQDGVMALATGFLKEISEECISVLLDKDLTQCYHHRNCCKSQAPLYRLDKAEISTGATIQWSNLAKLFFADSEEHEKLRRLIVDLESPRFSRENEVVSSISSSQVSGAWSSQLSSCSMTSPIKSSQDNSELTQILQDLNCDQRKAIRKVLTAQDYALILGCPGAGKTHTIACLVRALVSLGKSVLLTSYTHSAVDNILLKLKQNQVDFLRLGSVQKIHPDIQSYAVSNAAKHITTVKELKCFYESKFIVATTCLGVNHTLFNQRSFDYCIVDEASQITQPVCVGSLRHASIFVLVGDHYQLPPLVQSHKARENGMDISLFKRLSECHPHAVVHLEYQYRMHKHIMLLSNALIYENRLKCATREISETLLDLPDLDTLRADITRLEKQQQDQCTWLLEVLDPQLPVVFIDTDLLPASEVRSGRNVYNESEASLVATITHGLIKSGVDCDDIGVISPYRQQLKVIKQHLNVDHDDDKNSGPQLNVEINTVDKYQGRDKLCVIVSLVRSNAGGHVGDLLRDWRRVNVAVTRAKRKLILLDKIEFTILRSDIAETWV</sequence>
<evidence type="ECO:0000259" key="27">
    <source>
        <dbReference type="Pfam" id="PF08696"/>
    </source>
</evidence>
<evidence type="ECO:0000256" key="2">
    <source>
        <dbReference type="ARBA" id="ARBA00004123"/>
    </source>
</evidence>
<feature type="domain" description="DNA2/NAM7 helicase-like C-terminal" evidence="29">
    <location>
        <begin position="1355"/>
        <end position="1576"/>
    </location>
</feature>
<dbReference type="GO" id="GO:0006260">
    <property type="term" value="P:DNA replication"/>
    <property type="evidence" value="ECO:0007669"/>
    <property type="project" value="UniProtKB-KW"/>
</dbReference>
<keyword evidence="13" id="KW-0227">DNA damage</keyword>
<evidence type="ECO:0000259" key="29">
    <source>
        <dbReference type="Pfam" id="PF13087"/>
    </source>
</evidence>
<proteinExistence type="inferred from homology"/>
<keyword evidence="19" id="KW-0238">DNA-binding</keyword>
<dbReference type="PANTHER" id="PTHR43788">
    <property type="entry name" value="DNA2/NAM7 HELICASE FAMILY MEMBER"/>
    <property type="match status" value="1"/>
</dbReference>
<dbReference type="InterPro" id="IPR048459">
    <property type="entry name" value="DNA2_Rift"/>
</dbReference>
<feature type="domain" description="DNA2/NAM7 helicase helicase" evidence="28">
    <location>
        <begin position="1285"/>
        <end position="1347"/>
    </location>
</feature>
<dbReference type="FunFam" id="3.40.50.300:FF:001170">
    <property type="entry name" value="DNA replication helicase Dna2"/>
    <property type="match status" value="1"/>
</dbReference>
<evidence type="ECO:0000256" key="24">
    <source>
        <dbReference type="ARBA" id="ARBA00032548"/>
    </source>
</evidence>
<feature type="region of interest" description="Disordered" evidence="26">
    <location>
        <begin position="37"/>
        <end position="83"/>
    </location>
</feature>
<keyword evidence="15 31" id="KW-0347">Helicase</keyword>
<evidence type="ECO:0000256" key="12">
    <source>
        <dbReference type="ARBA" id="ARBA00022759"/>
    </source>
</evidence>
<keyword evidence="20" id="KW-0496">Mitochondrion</keyword>
<evidence type="ECO:0000256" key="23">
    <source>
        <dbReference type="ARBA" id="ARBA00023268"/>
    </source>
</evidence>
<evidence type="ECO:0000313" key="31">
    <source>
        <dbReference type="EMBL" id="CAB3984194.1"/>
    </source>
</evidence>
<feature type="domain" description="DNA replication factor Dna2 N-terminal" evidence="27">
    <location>
        <begin position="585"/>
        <end position="798"/>
    </location>
</feature>
<keyword evidence="10" id="KW-0479">Metal-binding</keyword>
<keyword evidence="14" id="KW-0378">Hydrolase</keyword>
<feature type="compositionally biased region" description="Basic residues" evidence="26">
    <location>
        <begin position="1"/>
        <end position="21"/>
    </location>
</feature>
<keyword evidence="32" id="KW-1185">Reference proteome</keyword>
<dbReference type="Gene3D" id="3.40.50.300">
    <property type="entry name" value="P-loop containing nucleotide triphosphate hydrolases"/>
    <property type="match status" value="2"/>
</dbReference>
<dbReference type="GO" id="GO:0005634">
    <property type="term" value="C:nucleus"/>
    <property type="evidence" value="ECO:0007669"/>
    <property type="project" value="UniProtKB-SubCell"/>
</dbReference>
<name>A0A7D9DF09_PARCT</name>
<dbReference type="GO" id="GO:0006281">
    <property type="term" value="P:DNA repair"/>
    <property type="evidence" value="ECO:0007669"/>
    <property type="project" value="UniProtKB-KW"/>
</dbReference>
<comment type="subcellular location">
    <subcellularLocation>
        <location evidence="3">Mitochondrion</location>
    </subcellularLocation>
    <subcellularLocation>
        <location evidence="2">Nucleus</location>
    </subcellularLocation>
</comment>
<evidence type="ECO:0000256" key="13">
    <source>
        <dbReference type="ARBA" id="ARBA00022763"/>
    </source>
</evidence>
<dbReference type="CDD" id="cd18041">
    <property type="entry name" value="DEXXQc_DNA2"/>
    <property type="match status" value="1"/>
</dbReference>
<evidence type="ECO:0000256" key="7">
    <source>
        <dbReference type="ARBA" id="ARBA00022485"/>
    </source>
</evidence>
<dbReference type="InterPro" id="IPR047187">
    <property type="entry name" value="SF1_C_Upf1"/>
</dbReference>
<dbReference type="GO" id="GO:0046872">
    <property type="term" value="F:metal ion binding"/>
    <property type="evidence" value="ECO:0007669"/>
    <property type="project" value="UniProtKB-KW"/>
</dbReference>
<dbReference type="InterPro" id="IPR027417">
    <property type="entry name" value="P-loop_NTPase"/>
</dbReference>
<dbReference type="InterPro" id="IPR011604">
    <property type="entry name" value="PDDEXK-like_dom_sf"/>
</dbReference>
<keyword evidence="23" id="KW-0511">Multifunctional enzyme</keyword>
<keyword evidence="9" id="KW-0540">Nuclease</keyword>
<keyword evidence="21" id="KW-0234">DNA repair</keyword>
<evidence type="ECO:0000256" key="15">
    <source>
        <dbReference type="ARBA" id="ARBA00022806"/>
    </source>
</evidence>
<feature type="domain" description="DNA2 rift barrel" evidence="30">
    <location>
        <begin position="984"/>
        <end position="1072"/>
    </location>
</feature>
<keyword evidence="11" id="KW-0547">Nucleotide-binding</keyword>
<dbReference type="PANTHER" id="PTHR43788:SF8">
    <property type="entry name" value="DNA-BINDING PROTEIN SMUBP-2"/>
    <property type="match status" value="1"/>
</dbReference>
<dbReference type="FunFam" id="3.40.50.300:FF:000789">
    <property type="entry name" value="DNA replication ATP-dependent helicase/nuclease DNA2"/>
    <property type="match status" value="1"/>
</dbReference>
<keyword evidence="7" id="KW-0004">4Fe-4S</keyword>
<organism evidence="31 32">
    <name type="scientific">Paramuricea clavata</name>
    <name type="common">Red gorgonian</name>
    <name type="synonym">Violescent sea-whip</name>
    <dbReference type="NCBI Taxonomy" id="317549"/>
    <lineage>
        <taxon>Eukaryota</taxon>
        <taxon>Metazoa</taxon>
        <taxon>Cnidaria</taxon>
        <taxon>Anthozoa</taxon>
        <taxon>Octocorallia</taxon>
        <taxon>Malacalcyonacea</taxon>
        <taxon>Plexauridae</taxon>
        <taxon>Paramuricea</taxon>
    </lineage>
</organism>
<feature type="compositionally biased region" description="Basic and acidic residues" evidence="26">
    <location>
        <begin position="389"/>
        <end position="408"/>
    </location>
</feature>
<feature type="region of interest" description="Disordered" evidence="26">
    <location>
        <begin position="384"/>
        <end position="415"/>
    </location>
</feature>
<evidence type="ECO:0000256" key="25">
    <source>
        <dbReference type="ARBA" id="ARBA00047995"/>
    </source>
</evidence>
<evidence type="ECO:0000256" key="17">
    <source>
        <dbReference type="ARBA" id="ARBA00023004"/>
    </source>
</evidence>
<dbReference type="GO" id="GO:0051539">
    <property type="term" value="F:4 iron, 4 sulfur cluster binding"/>
    <property type="evidence" value="ECO:0007669"/>
    <property type="project" value="UniProtKB-KW"/>
</dbReference>
<gene>
    <name evidence="31" type="ORF">PACLA_8A059267</name>
</gene>
<evidence type="ECO:0000256" key="21">
    <source>
        <dbReference type="ARBA" id="ARBA00023204"/>
    </source>
</evidence>
<dbReference type="GO" id="GO:0043139">
    <property type="term" value="F:5'-3' DNA helicase activity"/>
    <property type="evidence" value="ECO:0007669"/>
    <property type="project" value="TreeGrafter"/>
</dbReference>
<dbReference type="CDD" id="cd22318">
    <property type="entry name" value="DNA2_N-like"/>
    <property type="match status" value="1"/>
</dbReference>
<dbReference type="Pfam" id="PF13086">
    <property type="entry name" value="AAA_11"/>
    <property type="match status" value="2"/>
</dbReference>
<evidence type="ECO:0000256" key="1">
    <source>
        <dbReference type="ARBA" id="ARBA00001966"/>
    </source>
</evidence>
<comment type="cofactor">
    <cofactor evidence="1">
        <name>[4Fe-4S] cluster</name>
        <dbReference type="ChEBI" id="CHEBI:49883"/>
    </cofactor>
</comment>
<evidence type="ECO:0000259" key="30">
    <source>
        <dbReference type="Pfam" id="PF21123"/>
    </source>
</evidence>
<evidence type="ECO:0000256" key="26">
    <source>
        <dbReference type="SAM" id="MobiDB-lite"/>
    </source>
</evidence>
<evidence type="ECO:0000256" key="4">
    <source>
        <dbReference type="ARBA" id="ARBA00007913"/>
    </source>
</evidence>
<comment type="caution">
    <text evidence="31">The sequence shown here is derived from an EMBL/GenBank/DDBJ whole genome shotgun (WGS) entry which is preliminary data.</text>
</comment>
<dbReference type="EC" id="3.6.4.12" evidence="5"/>
<evidence type="ECO:0000256" key="3">
    <source>
        <dbReference type="ARBA" id="ARBA00004173"/>
    </source>
</evidence>
<feature type="compositionally biased region" description="Polar residues" evidence="26">
    <location>
        <begin position="71"/>
        <end position="83"/>
    </location>
</feature>
<dbReference type="GO" id="GO:0017116">
    <property type="term" value="F:single-stranded DNA helicase activity"/>
    <property type="evidence" value="ECO:0007669"/>
    <property type="project" value="InterPro"/>
</dbReference>
<feature type="region of interest" description="Disordered" evidence="26">
    <location>
        <begin position="317"/>
        <end position="337"/>
    </location>
</feature>
<dbReference type="GO" id="GO:0003677">
    <property type="term" value="F:DNA binding"/>
    <property type="evidence" value="ECO:0007669"/>
    <property type="project" value="UniProtKB-KW"/>
</dbReference>
<evidence type="ECO:0000256" key="5">
    <source>
        <dbReference type="ARBA" id="ARBA00012551"/>
    </source>
</evidence>
<evidence type="ECO:0000256" key="10">
    <source>
        <dbReference type="ARBA" id="ARBA00022723"/>
    </source>
</evidence>
<dbReference type="Pfam" id="PF21123">
    <property type="entry name" value="Dna2_Rift"/>
    <property type="match status" value="1"/>
</dbReference>
<dbReference type="SUPFAM" id="SSF52540">
    <property type="entry name" value="P-loop containing nucleoside triphosphate hydrolases"/>
    <property type="match status" value="1"/>
</dbReference>
<keyword evidence="18" id="KW-0411">Iron-sulfur</keyword>
<dbReference type="Pfam" id="PF13087">
    <property type="entry name" value="AAA_12"/>
    <property type="match status" value="1"/>
</dbReference>
<evidence type="ECO:0000256" key="18">
    <source>
        <dbReference type="ARBA" id="ARBA00023014"/>
    </source>
</evidence>
<keyword evidence="8" id="KW-0235">DNA replication</keyword>
<dbReference type="Proteomes" id="UP001152795">
    <property type="component" value="Unassembled WGS sequence"/>
</dbReference>
<evidence type="ECO:0000313" key="32">
    <source>
        <dbReference type="Proteomes" id="UP001152795"/>
    </source>
</evidence>
<keyword evidence="17" id="KW-0408">Iron</keyword>
<dbReference type="InterPro" id="IPR050534">
    <property type="entry name" value="Coronavir_polyprotein_1ab"/>
</dbReference>
<keyword evidence="22" id="KW-0539">Nucleus</keyword>
<dbReference type="GO" id="GO:0005524">
    <property type="term" value="F:ATP binding"/>
    <property type="evidence" value="ECO:0007669"/>
    <property type="project" value="UniProtKB-KW"/>
</dbReference>
<reference evidence="31" key="1">
    <citation type="submission" date="2020-04" db="EMBL/GenBank/DDBJ databases">
        <authorList>
            <person name="Alioto T."/>
            <person name="Alioto T."/>
            <person name="Gomez Garrido J."/>
        </authorList>
    </citation>
    <scope>NUCLEOTIDE SEQUENCE</scope>
    <source>
        <strain evidence="31">A484AB</strain>
    </source>
</reference>
<protein>
    <recommendedName>
        <fullName evidence="6">DNA replication ATP-dependent helicase/nuclease DNA2</fullName>
        <ecNumber evidence="5">3.6.4.12</ecNumber>
    </recommendedName>
    <alternativeName>
        <fullName evidence="24">DNA replication ATP-dependent helicase-like homolog</fullName>
    </alternativeName>
</protein>
<dbReference type="GO" id="GO:0004519">
    <property type="term" value="F:endonuclease activity"/>
    <property type="evidence" value="ECO:0007669"/>
    <property type="project" value="UniProtKB-KW"/>
</dbReference>
<evidence type="ECO:0000256" key="19">
    <source>
        <dbReference type="ARBA" id="ARBA00023125"/>
    </source>
</evidence>
<dbReference type="OrthoDB" id="306218at2759"/>
<comment type="similarity">
    <text evidence="4">Belongs to the DNA2/NAM7 helicase family.</text>
</comment>
<evidence type="ECO:0000259" key="28">
    <source>
        <dbReference type="Pfam" id="PF13086"/>
    </source>
</evidence>
<evidence type="ECO:0000256" key="9">
    <source>
        <dbReference type="ARBA" id="ARBA00022722"/>
    </source>
</evidence>
<evidence type="ECO:0000256" key="20">
    <source>
        <dbReference type="ARBA" id="ARBA00023128"/>
    </source>
</evidence>
<dbReference type="CDD" id="cd18808">
    <property type="entry name" value="SF1_C_Upf1"/>
    <property type="match status" value="1"/>
</dbReference>
<dbReference type="InterPro" id="IPR041679">
    <property type="entry name" value="DNA2/NAM7-like_C"/>
</dbReference>
<comment type="catalytic activity">
    <reaction evidence="25">
        <text>ATP + H2O = ADP + phosphate + H(+)</text>
        <dbReference type="Rhea" id="RHEA:13065"/>
        <dbReference type="ChEBI" id="CHEBI:15377"/>
        <dbReference type="ChEBI" id="CHEBI:15378"/>
        <dbReference type="ChEBI" id="CHEBI:30616"/>
        <dbReference type="ChEBI" id="CHEBI:43474"/>
        <dbReference type="ChEBI" id="CHEBI:456216"/>
        <dbReference type="EC" id="3.6.4.12"/>
    </reaction>
</comment>
<dbReference type="GO" id="GO:0016787">
    <property type="term" value="F:hydrolase activity"/>
    <property type="evidence" value="ECO:0007669"/>
    <property type="project" value="UniProtKB-KW"/>
</dbReference>
<evidence type="ECO:0000256" key="14">
    <source>
        <dbReference type="ARBA" id="ARBA00022801"/>
    </source>
</evidence>
<dbReference type="EMBL" id="CACRXK020000706">
    <property type="protein sequence ID" value="CAB3984194.1"/>
    <property type="molecule type" value="Genomic_DNA"/>
</dbReference>
<feature type="region of interest" description="Disordered" evidence="26">
    <location>
        <begin position="1"/>
        <end position="25"/>
    </location>
</feature>
<dbReference type="InterPro" id="IPR026851">
    <property type="entry name" value="Dna2/JHS1_DEXXQ-box"/>
</dbReference>
<evidence type="ECO:0000256" key="22">
    <source>
        <dbReference type="ARBA" id="ARBA00023242"/>
    </source>
</evidence>
<evidence type="ECO:0000256" key="11">
    <source>
        <dbReference type="ARBA" id="ARBA00022741"/>
    </source>
</evidence>
<dbReference type="Gene3D" id="3.90.320.10">
    <property type="match status" value="1"/>
</dbReference>
<dbReference type="InterPro" id="IPR014808">
    <property type="entry name" value="DNA_replication_fac_Dna2_N"/>
</dbReference>
<evidence type="ECO:0000256" key="8">
    <source>
        <dbReference type="ARBA" id="ARBA00022705"/>
    </source>
</evidence>
<keyword evidence="12" id="KW-0255">Endonuclease</keyword>